<reference evidence="1 2" key="1">
    <citation type="journal article" date="2014" name="Int. J. Syst. Evol. Microbiol.">
        <title>Complete genome sequence of Corynebacterium casei LMG S-19264T (=DSM 44701T), isolated from a smear-ripened cheese.</title>
        <authorList>
            <consortium name="US DOE Joint Genome Institute (JGI-PGF)"/>
            <person name="Walter F."/>
            <person name="Albersmeier A."/>
            <person name="Kalinowski J."/>
            <person name="Ruckert C."/>
        </authorList>
    </citation>
    <scope>NUCLEOTIDE SEQUENCE [LARGE SCALE GENOMIC DNA]</scope>
    <source>
        <strain evidence="1 2">KCTC 19473</strain>
    </source>
</reference>
<dbReference type="AlphaFoldDB" id="A0A918XF87"/>
<name>A0A918XF87_9ACTN</name>
<dbReference type="Proteomes" id="UP000654947">
    <property type="component" value="Unassembled WGS sequence"/>
</dbReference>
<gene>
    <name evidence="1" type="ORF">GCM10007147_28840</name>
</gene>
<organism evidence="1 2">
    <name type="scientific">Nocardiopsis kunsanensis</name>
    <dbReference type="NCBI Taxonomy" id="141693"/>
    <lineage>
        <taxon>Bacteria</taxon>
        <taxon>Bacillati</taxon>
        <taxon>Actinomycetota</taxon>
        <taxon>Actinomycetes</taxon>
        <taxon>Streptosporangiales</taxon>
        <taxon>Nocardiopsidaceae</taxon>
        <taxon>Nocardiopsis</taxon>
    </lineage>
</organism>
<keyword evidence="2" id="KW-1185">Reference proteome</keyword>
<accession>A0A918XF87</accession>
<protein>
    <submittedName>
        <fullName evidence="1">Uncharacterized protein</fullName>
    </submittedName>
</protein>
<sequence>MATRAEAAEYLHGAFGTEPSPRGQAISAAELQGASHEALATLGQPHGILFPPPRLMEVSGRCAAEYVNIAWLWPDRSHPFRPLGRAAHPRRHDTLIRTQARYRGALRTLRPQKRI</sequence>
<comment type="caution">
    <text evidence="1">The sequence shown here is derived from an EMBL/GenBank/DDBJ whole genome shotgun (WGS) entry which is preliminary data.</text>
</comment>
<dbReference type="EMBL" id="BMXL01000014">
    <property type="protein sequence ID" value="GHD28678.1"/>
    <property type="molecule type" value="Genomic_DNA"/>
</dbReference>
<proteinExistence type="predicted"/>
<evidence type="ECO:0000313" key="1">
    <source>
        <dbReference type="EMBL" id="GHD28678.1"/>
    </source>
</evidence>
<evidence type="ECO:0000313" key="2">
    <source>
        <dbReference type="Proteomes" id="UP000654947"/>
    </source>
</evidence>